<protein>
    <submittedName>
        <fullName evidence="1">Uncharacterized protein</fullName>
    </submittedName>
</protein>
<organism evidence="1 2">
    <name type="scientific">Glycine soja</name>
    <name type="common">Wild soybean</name>
    <dbReference type="NCBI Taxonomy" id="3848"/>
    <lineage>
        <taxon>Eukaryota</taxon>
        <taxon>Viridiplantae</taxon>
        <taxon>Streptophyta</taxon>
        <taxon>Embryophyta</taxon>
        <taxon>Tracheophyta</taxon>
        <taxon>Spermatophyta</taxon>
        <taxon>Magnoliopsida</taxon>
        <taxon>eudicotyledons</taxon>
        <taxon>Gunneridae</taxon>
        <taxon>Pentapetalae</taxon>
        <taxon>rosids</taxon>
        <taxon>fabids</taxon>
        <taxon>Fabales</taxon>
        <taxon>Fabaceae</taxon>
        <taxon>Papilionoideae</taxon>
        <taxon>50 kb inversion clade</taxon>
        <taxon>NPAAA clade</taxon>
        <taxon>indigoferoid/millettioid clade</taxon>
        <taxon>Phaseoleae</taxon>
        <taxon>Glycine</taxon>
        <taxon>Glycine subgen. Soja</taxon>
    </lineage>
</organism>
<name>A0A445I4T8_GLYSO</name>
<gene>
    <name evidence="1" type="ORF">D0Y65_030426</name>
</gene>
<evidence type="ECO:0000313" key="1">
    <source>
        <dbReference type="EMBL" id="RZB80714.1"/>
    </source>
</evidence>
<dbReference type="AlphaFoldDB" id="A0A445I4T8"/>
<keyword evidence="2" id="KW-1185">Reference proteome</keyword>
<feature type="non-terminal residue" evidence="1">
    <location>
        <position position="58"/>
    </location>
</feature>
<accession>A0A445I4T8</accession>
<reference evidence="1 2" key="1">
    <citation type="submission" date="2018-09" db="EMBL/GenBank/DDBJ databases">
        <title>A high-quality reference genome of wild soybean provides a powerful tool to mine soybean genomes.</title>
        <authorList>
            <person name="Xie M."/>
            <person name="Chung C.Y.L."/>
            <person name="Li M.-W."/>
            <person name="Wong F.-L."/>
            <person name="Chan T.-F."/>
            <person name="Lam H.-M."/>
        </authorList>
    </citation>
    <scope>NUCLEOTIDE SEQUENCE [LARGE SCALE GENOMIC DNA]</scope>
    <source>
        <strain evidence="2">cv. W05</strain>
        <tissue evidence="1">Hypocotyl of etiolated seedlings</tissue>
    </source>
</reference>
<dbReference type="EMBL" id="QZWG01000011">
    <property type="protein sequence ID" value="RZB80714.1"/>
    <property type="molecule type" value="Genomic_DNA"/>
</dbReference>
<feature type="non-terminal residue" evidence="1">
    <location>
        <position position="1"/>
    </location>
</feature>
<comment type="caution">
    <text evidence="1">The sequence shown here is derived from an EMBL/GenBank/DDBJ whole genome shotgun (WGS) entry which is preliminary data.</text>
</comment>
<dbReference type="Proteomes" id="UP000289340">
    <property type="component" value="Chromosome 11"/>
</dbReference>
<evidence type="ECO:0000313" key="2">
    <source>
        <dbReference type="Proteomes" id="UP000289340"/>
    </source>
</evidence>
<sequence length="58" mass="6547">FVFPLQGGPCIICLKQGNCMPSITDNTILTFEGGLQKQLILAFRIDSCYFKRRTLAQH</sequence>
<proteinExistence type="predicted"/>